<dbReference type="eggNOG" id="COG4729">
    <property type="taxonomic scope" value="Bacteria"/>
</dbReference>
<dbReference type="Proteomes" id="UP000030021">
    <property type="component" value="Unassembled WGS sequence"/>
</dbReference>
<gene>
    <name evidence="1" type="ORF">rosmuc_02681</name>
</gene>
<reference evidence="1 2" key="1">
    <citation type="submission" date="2013-01" db="EMBL/GenBank/DDBJ databases">
        <authorList>
            <person name="Fiebig A."/>
            <person name="Goeker M."/>
            <person name="Klenk H.-P.P."/>
        </authorList>
    </citation>
    <scope>NUCLEOTIDE SEQUENCE [LARGE SCALE GENOMIC DNA]</scope>
    <source>
        <strain evidence="1 2">DSM 17069</strain>
    </source>
</reference>
<name>A0A0A0HHY2_9RHOB</name>
<dbReference type="InterPro" id="IPR015001">
    <property type="entry name" value="DUF1850"/>
</dbReference>
<dbReference type="EMBL" id="AONH01000014">
    <property type="protein sequence ID" value="KGM87367.1"/>
    <property type="molecule type" value="Genomic_DNA"/>
</dbReference>
<sequence>MSICLAIGTFALTLADPVVTLSWTHSVEKVTWEEAWHVTATGLTLRQSRIKGSGAGMEPGPDAVLQDGWWVSPGHLDVPELTLAASGATEDGWTLCGDGNCRVIGAEMGAPITLSPCR</sequence>
<evidence type="ECO:0000313" key="2">
    <source>
        <dbReference type="Proteomes" id="UP000030021"/>
    </source>
</evidence>
<comment type="caution">
    <text evidence="1">The sequence shown here is derived from an EMBL/GenBank/DDBJ whole genome shotgun (WGS) entry which is preliminary data.</text>
</comment>
<dbReference type="RefSeq" id="WP_037274364.1">
    <property type="nucleotide sequence ID" value="NZ_KN293981.1"/>
</dbReference>
<dbReference type="PATRIC" id="fig|1288298.3.peg.2697"/>
<dbReference type="HOGENOM" id="CLU_142871_0_0_5"/>
<dbReference type="OrthoDB" id="5298197at2"/>
<protein>
    <recommendedName>
        <fullName evidence="3">DUF1850 domain-containing protein</fullName>
    </recommendedName>
</protein>
<dbReference type="Pfam" id="PF08905">
    <property type="entry name" value="DUF1850"/>
    <property type="match status" value="1"/>
</dbReference>
<dbReference type="AlphaFoldDB" id="A0A0A0HHY2"/>
<evidence type="ECO:0000313" key="1">
    <source>
        <dbReference type="EMBL" id="KGM87367.1"/>
    </source>
</evidence>
<accession>A0A0A0HHY2</accession>
<proteinExistence type="predicted"/>
<evidence type="ECO:0008006" key="3">
    <source>
        <dbReference type="Google" id="ProtNLM"/>
    </source>
</evidence>
<organism evidence="1 2">
    <name type="scientific">Roseovarius mucosus DSM 17069</name>
    <dbReference type="NCBI Taxonomy" id="1288298"/>
    <lineage>
        <taxon>Bacteria</taxon>
        <taxon>Pseudomonadati</taxon>
        <taxon>Pseudomonadota</taxon>
        <taxon>Alphaproteobacteria</taxon>
        <taxon>Rhodobacterales</taxon>
        <taxon>Roseobacteraceae</taxon>
        <taxon>Roseovarius</taxon>
    </lineage>
</organism>